<organism evidence="2 3">
    <name type="scientific">Paraphaeosphaeria sporulosa</name>
    <dbReference type="NCBI Taxonomy" id="1460663"/>
    <lineage>
        <taxon>Eukaryota</taxon>
        <taxon>Fungi</taxon>
        <taxon>Dikarya</taxon>
        <taxon>Ascomycota</taxon>
        <taxon>Pezizomycotina</taxon>
        <taxon>Dothideomycetes</taxon>
        <taxon>Pleosporomycetidae</taxon>
        <taxon>Pleosporales</taxon>
        <taxon>Massarineae</taxon>
        <taxon>Didymosphaeriaceae</taxon>
        <taxon>Paraphaeosphaeria</taxon>
    </lineage>
</organism>
<feature type="compositionally biased region" description="Polar residues" evidence="1">
    <location>
        <begin position="69"/>
        <end position="94"/>
    </location>
</feature>
<dbReference type="AlphaFoldDB" id="A0A177C2D1"/>
<protein>
    <submittedName>
        <fullName evidence="2">Uncharacterized protein</fullName>
    </submittedName>
</protein>
<proteinExistence type="predicted"/>
<dbReference type="GeneID" id="28769201"/>
<gene>
    <name evidence="2" type="ORF">CC84DRAFT_276029</name>
</gene>
<dbReference type="EMBL" id="KV441558">
    <property type="protein sequence ID" value="OAG01049.1"/>
    <property type="molecule type" value="Genomic_DNA"/>
</dbReference>
<feature type="region of interest" description="Disordered" evidence="1">
    <location>
        <begin position="67"/>
        <end position="106"/>
    </location>
</feature>
<reference evidence="2 3" key="1">
    <citation type="submission" date="2016-05" db="EMBL/GenBank/DDBJ databases">
        <title>Comparative analysis of secretome profiles of manganese(II)-oxidizing ascomycete fungi.</title>
        <authorList>
            <consortium name="DOE Joint Genome Institute"/>
            <person name="Zeiner C.A."/>
            <person name="Purvine S.O."/>
            <person name="Zink E.M."/>
            <person name="Wu S."/>
            <person name="Pasa-Tolic L."/>
            <person name="Chaput D.L."/>
            <person name="Haridas S."/>
            <person name="Grigoriev I.V."/>
            <person name="Santelli C.M."/>
            <person name="Hansel C.M."/>
        </authorList>
    </citation>
    <scope>NUCLEOTIDE SEQUENCE [LARGE SCALE GENOMIC DNA]</scope>
    <source>
        <strain evidence="2 3">AP3s5-JAC2a</strain>
    </source>
</reference>
<evidence type="ECO:0000313" key="2">
    <source>
        <dbReference type="EMBL" id="OAG01049.1"/>
    </source>
</evidence>
<feature type="compositionally biased region" description="Basic residues" evidence="1">
    <location>
        <begin position="97"/>
        <end position="106"/>
    </location>
</feature>
<sequence>MQSSNISMAIRETDSTTVATQACRSFLSHTFPYSFMLACLSIQVKALITHAQTNVFTIVHALCGASTPGHHSTTQNGPRSPSSFRVDSPPTSASPVPRRHSVCTAP</sequence>
<keyword evidence="3" id="KW-1185">Reference proteome</keyword>
<name>A0A177C2D1_9PLEO</name>
<evidence type="ECO:0000256" key="1">
    <source>
        <dbReference type="SAM" id="MobiDB-lite"/>
    </source>
</evidence>
<dbReference type="InParanoid" id="A0A177C2D1"/>
<evidence type="ECO:0000313" key="3">
    <source>
        <dbReference type="Proteomes" id="UP000077069"/>
    </source>
</evidence>
<accession>A0A177C2D1</accession>
<dbReference type="RefSeq" id="XP_018031414.1">
    <property type="nucleotide sequence ID" value="XM_018185715.1"/>
</dbReference>
<dbReference type="Proteomes" id="UP000077069">
    <property type="component" value="Unassembled WGS sequence"/>
</dbReference>